<protein>
    <submittedName>
        <fullName evidence="2">Uncharacterized protein</fullName>
    </submittedName>
</protein>
<reference evidence="2 3" key="1">
    <citation type="submission" date="2020-07" db="EMBL/GenBank/DDBJ databases">
        <title>Halosimplex pelagicum sp. nov. and Halosimplex rubrum sp. nov., isolated from salted brown alga Laminaria, and emended description of the genus Halosimplex.</title>
        <authorList>
            <person name="Cui H."/>
        </authorList>
    </citation>
    <scope>NUCLEOTIDE SEQUENCE [LARGE SCALE GENOMIC DNA]</scope>
    <source>
        <strain evidence="2 3">R27</strain>
    </source>
</reference>
<evidence type="ECO:0000313" key="2">
    <source>
        <dbReference type="EMBL" id="QLH76170.1"/>
    </source>
</evidence>
<name>A0A7D5T2P0_9EURY</name>
<evidence type="ECO:0000256" key="1">
    <source>
        <dbReference type="SAM" id="MobiDB-lite"/>
    </source>
</evidence>
<dbReference type="EMBL" id="CP058910">
    <property type="protein sequence ID" value="QLH76170.1"/>
    <property type="molecule type" value="Genomic_DNA"/>
</dbReference>
<evidence type="ECO:0000313" key="3">
    <source>
        <dbReference type="Proteomes" id="UP000509667"/>
    </source>
</evidence>
<dbReference type="RefSeq" id="WP_179910113.1">
    <property type="nucleotide sequence ID" value="NZ_CP058910.1"/>
</dbReference>
<gene>
    <name evidence="2" type="ORF">HZS55_02110</name>
</gene>
<dbReference type="AlphaFoldDB" id="A0A7D5T2P0"/>
<dbReference type="Proteomes" id="UP000509667">
    <property type="component" value="Chromosome"/>
</dbReference>
<feature type="compositionally biased region" description="Basic and acidic residues" evidence="1">
    <location>
        <begin position="90"/>
        <end position="99"/>
    </location>
</feature>
<keyword evidence="3" id="KW-1185">Reference proteome</keyword>
<feature type="region of interest" description="Disordered" evidence="1">
    <location>
        <begin position="90"/>
        <end position="126"/>
    </location>
</feature>
<dbReference type="InterPro" id="IPR013321">
    <property type="entry name" value="Arc_rbn_hlx_hlx"/>
</dbReference>
<sequence length="126" mass="14397">MSASDDPRRVHFQSPESLVDQLDAIADLLGTDRTDLLVEAIREYIEETAHSDQFQELVAQRYYDDELDFETVKRLVDPETAQRFRLLKADLDGEPHDLAAPEETDIYNGDRRSVSPEASDESADQR</sequence>
<dbReference type="KEGG" id="hrr:HZS55_02110"/>
<dbReference type="Gene3D" id="1.10.1220.10">
    <property type="entry name" value="Met repressor-like"/>
    <property type="match status" value="1"/>
</dbReference>
<dbReference type="GO" id="GO:0006355">
    <property type="term" value="P:regulation of DNA-templated transcription"/>
    <property type="evidence" value="ECO:0007669"/>
    <property type="project" value="InterPro"/>
</dbReference>
<accession>A0A7D5T2P0</accession>
<proteinExistence type="predicted"/>
<organism evidence="2 3">
    <name type="scientific">Halosimplex rubrum</name>
    <dbReference type="NCBI Taxonomy" id="869889"/>
    <lineage>
        <taxon>Archaea</taxon>
        <taxon>Methanobacteriati</taxon>
        <taxon>Methanobacteriota</taxon>
        <taxon>Stenosarchaea group</taxon>
        <taxon>Halobacteria</taxon>
        <taxon>Halobacteriales</taxon>
        <taxon>Haloarculaceae</taxon>
        <taxon>Halosimplex</taxon>
    </lineage>
</organism>
<dbReference type="GeneID" id="56076619"/>